<reference evidence="3 4" key="1">
    <citation type="submission" date="2020-03" db="EMBL/GenBank/DDBJ databases">
        <title>Dissostichus mawsoni Genome sequencing and assembly.</title>
        <authorList>
            <person name="Park H."/>
        </authorList>
    </citation>
    <scope>NUCLEOTIDE SEQUENCE [LARGE SCALE GENOMIC DNA]</scope>
    <source>
        <strain evidence="3">DM0001</strain>
        <tissue evidence="3">Muscle</tissue>
    </source>
</reference>
<evidence type="ECO:0000313" key="3">
    <source>
        <dbReference type="EMBL" id="KAF3837498.1"/>
    </source>
</evidence>
<gene>
    <name evidence="3" type="ORF">F7725_004962</name>
</gene>
<feature type="compositionally biased region" description="Polar residues" evidence="1">
    <location>
        <begin position="243"/>
        <end position="262"/>
    </location>
</feature>
<evidence type="ECO:0000256" key="1">
    <source>
        <dbReference type="SAM" id="MobiDB-lite"/>
    </source>
</evidence>
<sequence>MWLRLPIRQRRTRTSPWGGPSAPEQKLHSDPFLSSVRCLLRPDPTSCFIYKGDELPESQDPQFAGRVQWDKDVLTEGRLTLHVSRLRTNDSGFYPCAILVRPDGSNSRRCWLSVTEHSCSLKSPSVSPPQKHSCSLKSPSVSPPQNIAAFKESLCVSSTEHSCSLKSPSVSPPQKHSCSLKSPSVSPPQKHSCSLKSPSVSPPQKHSCSLKSPSVSPPQKHSCSLKSPSVSPPQNIAAKHSCSLKSPSVSPPRNSCSLKSPSVSPPQDICSECDSDSYQAEENQNITLEWTFSTRRDTSLRSISTICQLFTEGRSYVLFHLLKVLNPRVSGSTVCRTSPVGQRRPHRRTPHTSCLQTQDHDSGFYVCAILVRPDGSNSRRCWLSVTAMFCGGDTEGLFKLQLCSCGGDTEGLFKLQLCSVEETQRDSLNCSYVPVEETQRDSLNCSYVLSDEYVTPIKPRVIGPESGDMKCEASFCEDVFVPLDSSCKLWILRLWGFNTLIEMKQD</sequence>
<protein>
    <recommendedName>
        <fullName evidence="2">Immunoglobulin V-set domain-containing protein</fullName>
    </recommendedName>
</protein>
<dbReference type="SUPFAM" id="SSF48726">
    <property type="entry name" value="Immunoglobulin"/>
    <property type="match status" value="1"/>
</dbReference>
<evidence type="ECO:0000313" key="4">
    <source>
        <dbReference type="Proteomes" id="UP000518266"/>
    </source>
</evidence>
<feature type="compositionally biased region" description="Polar residues" evidence="1">
    <location>
        <begin position="165"/>
        <end position="234"/>
    </location>
</feature>
<organism evidence="3 4">
    <name type="scientific">Dissostichus mawsoni</name>
    <name type="common">Antarctic cod</name>
    <dbReference type="NCBI Taxonomy" id="36200"/>
    <lineage>
        <taxon>Eukaryota</taxon>
        <taxon>Metazoa</taxon>
        <taxon>Chordata</taxon>
        <taxon>Craniata</taxon>
        <taxon>Vertebrata</taxon>
        <taxon>Euteleostomi</taxon>
        <taxon>Actinopterygii</taxon>
        <taxon>Neopterygii</taxon>
        <taxon>Teleostei</taxon>
        <taxon>Neoteleostei</taxon>
        <taxon>Acanthomorphata</taxon>
        <taxon>Eupercaria</taxon>
        <taxon>Perciformes</taxon>
        <taxon>Notothenioidei</taxon>
        <taxon>Nototheniidae</taxon>
        <taxon>Dissostichus</taxon>
    </lineage>
</organism>
<feature type="domain" description="Immunoglobulin V-set" evidence="2">
    <location>
        <begin position="42"/>
        <end position="115"/>
    </location>
</feature>
<name>A0A7J5XMX2_DISMA</name>
<dbReference type="InterPro" id="IPR013783">
    <property type="entry name" value="Ig-like_fold"/>
</dbReference>
<dbReference type="InterPro" id="IPR013106">
    <property type="entry name" value="Ig_V-set"/>
</dbReference>
<dbReference type="Gene3D" id="2.60.40.10">
    <property type="entry name" value="Immunoglobulins"/>
    <property type="match status" value="1"/>
</dbReference>
<keyword evidence="4" id="KW-1185">Reference proteome</keyword>
<proteinExistence type="predicted"/>
<dbReference type="Proteomes" id="UP000518266">
    <property type="component" value="Unassembled WGS sequence"/>
</dbReference>
<accession>A0A7J5XMX2</accession>
<feature type="region of interest" description="Disordered" evidence="1">
    <location>
        <begin position="121"/>
        <end position="142"/>
    </location>
</feature>
<dbReference type="OrthoDB" id="10012075at2759"/>
<dbReference type="EMBL" id="JAAKFY010000023">
    <property type="protein sequence ID" value="KAF3837498.1"/>
    <property type="molecule type" value="Genomic_DNA"/>
</dbReference>
<dbReference type="AlphaFoldDB" id="A0A7J5XMX2"/>
<evidence type="ECO:0000259" key="2">
    <source>
        <dbReference type="Pfam" id="PF07686"/>
    </source>
</evidence>
<dbReference type="InterPro" id="IPR036179">
    <property type="entry name" value="Ig-like_dom_sf"/>
</dbReference>
<dbReference type="Pfam" id="PF07686">
    <property type="entry name" value="V-set"/>
    <property type="match status" value="1"/>
</dbReference>
<comment type="caution">
    <text evidence="3">The sequence shown here is derived from an EMBL/GenBank/DDBJ whole genome shotgun (WGS) entry which is preliminary data.</text>
</comment>
<feature type="region of interest" description="Disordered" evidence="1">
    <location>
        <begin position="165"/>
        <end position="263"/>
    </location>
</feature>